<dbReference type="Gene3D" id="3.30.70.20">
    <property type="match status" value="2"/>
</dbReference>
<evidence type="ECO:0000313" key="9">
    <source>
        <dbReference type="EMBL" id="HIU29942.1"/>
    </source>
</evidence>
<dbReference type="GO" id="GO:0051539">
    <property type="term" value="F:4 iron, 4 sulfur cluster binding"/>
    <property type="evidence" value="ECO:0007669"/>
    <property type="project" value="UniProtKB-KW"/>
</dbReference>
<evidence type="ECO:0000256" key="6">
    <source>
        <dbReference type="ARBA" id="ARBA00023004"/>
    </source>
</evidence>
<evidence type="ECO:0000256" key="7">
    <source>
        <dbReference type="ARBA" id="ARBA00023014"/>
    </source>
</evidence>
<evidence type="ECO:0000256" key="4">
    <source>
        <dbReference type="ARBA" id="ARBA00022737"/>
    </source>
</evidence>
<dbReference type="GO" id="GO:0046872">
    <property type="term" value="F:metal ion binding"/>
    <property type="evidence" value="ECO:0007669"/>
    <property type="project" value="UniProtKB-KW"/>
</dbReference>
<proteinExistence type="predicted"/>
<organism evidence="9 10">
    <name type="scientific">Candidatus Egerieisoma faecipullorum</name>
    <dbReference type="NCBI Taxonomy" id="2840963"/>
    <lineage>
        <taxon>Bacteria</taxon>
        <taxon>Bacillati</taxon>
        <taxon>Bacillota</taxon>
        <taxon>Clostridia</taxon>
        <taxon>Eubacteriales</taxon>
        <taxon>Clostridiaceae</taxon>
        <taxon>Clostridiaceae incertae sedis</taxon>
        <taxon>Candidatus Egerieisoma</taxon>
    </lineage>
</organism>
<name>A0A9D1I8R4_9CLOT</name>
<dbReference type="PROSITE" id="PS51379">
    <property type="entry name" value="4FE4S_FER_2"/>
    <property type="match status" value="1"/>
</dbReference>
<evidence type="ECO:0000256" key="5">
    <source>
        <dbReference type="ARBA" id="ARBA00022982"/>
    </source>
</evidence>
<dbReference type="InterPro" id="IPR017900">
    <property type="entry name" value="4Fe4S_Fe_S_CS"/>
</dbReference>
<dbReference type="InterPro" id="IPR017896">
    <property type="entry name" value="4Fe4S_Fe-S-bd"/>
</dbReference>
<evidence type="ECO:0000256" key="1">
    <source>
        <dbReference type="ARBA" id="ARBA00022448"/>
    </source>
</evidence>
<accession>A0A9D1I8R4</accession>
<keyword evidence="4" id="KW-0677">Repeat</keyword>
<keyword evidence="3" id="KW-0479">Metal-binding</keyword>
<keyword evidence="5" id="KW-0249">Electron transport</keyword>
<dbReference type="PANTHER" id="PTHR43177:SF5">
    <property type="entry name" value="ANAEROBIC DIMETHYL SULFOXIDE REDUCTASE CHAIN B-RELATED"/>
    <property type="match status" value="1"/>
</dbReference>
<dbReference type="Proteomes" id="UP000824089">
    <property type="component" value="Unassembled WGS sequence"/>
</dbReference>
<evidence type="ECO:0000313" key="10">
    <source>
        <dbReference type="Proteomes" id="UP000824089"/>
    </source>
</evidence>
<comment type="caution">
    <text evidence="9">The sequence shown here is derived from an EMBL/GenBank/DDBJ whole genome shotgun (WGS) entry which is preliminary data.</text>
</comment>
<dbReference type="SUPFAM" id="SSF54862">
    <property type="entry name" value="4Fe-4S ferredoxins"/>
    <property type="match status" value="1"/>
</dbReference>
<gene>
    <name evidence="9" type="ORF">IAD50_06575</name>
</gene>
<dbReference type="PROSITE" id="PS00198">
    <property type="entry name" value="4FE4S_FER_1"/>
    <property type="match status" value="1"/>
</dbReference>
<protein>
    <submittedName>
        <fullName evidence="9">4Fe-4S binding protein</fullName>
    </submittedName>
</protein>
<evidence type="ECO:0000256" key="2">
    <source>
        <dbReference type="ARBA" id="ARBA00022485"/>
    </source>
</evidence>
<dbReference type="InterPro" id="IPR050954">
    <property type="entry name" value="ET_IronSulfur_Cluster-Binding"/>
</dbReference>
<reference evidence="9" key="2">
    <citation type="journal article" date="2021" name="PeerJ">
        <title>Extensive microbial diversity within the chicken gut microbiome revealed by metagenomics and culture.</title>
        <authorList>
            <person name="Gilroy R."/>
            <person name="Ravi A."/>
            <person name="Getino M."/>
            <person name="Pursley I."/>
            <person name="Horton D.L."/>
            <person name="Alikhan N.F."/>
            <person name="Baker D."/>
            <person name="Gharbi K."/>
            <person name="Hall N."/>
            <person name="Watson M."/>
            <person name="Adriaenssens E.M."/>
            <person name="Foster-Nyarko E."/>
            <person name="Jarju S."/>
            <person name="Secka A."/>
            <person name="Antonio M."/>
            <person name="Oren A."/>
            <person name="Chaudhuri R.R."/>
            <person name="La Ragione R."/>
            <person name="Hildebrand F."/>
            <person name="Pallen M.J."/>
        </authorList>
    </citation>
    <scope>NUCLEOTIDE SEQUENCE</scope>
    <source>
        <strain evidence="9">CHK195-4489</strain>
    </source>
</reference>
<keyword evidence="1" id="KW-0813">Transport</keyword>
<keyword evidence="6" id="KW-0408">Iron</keyword>
<dbReference type="EMBL" id="DVMM01000136">
    <property type="protein sequence ID" value="HIU29942.1"/>
    <property type="molecule type" value="Genomic_DNA"/>
</dbReference>
<evidence type="ECO:0000259" key="8">
    <source>
        <dbReference type="PROSITE" id="PS51379"/>
    </source>
</evidence>
<dbReference type="Pfam" id="PF13247">
    <property type="entry name" value="Fer4_11"/>
    <property type="match status" value="1"/>
</dbReference>
<keyword evidence="2" id="KW-0004">4Fe-4S</keyword>
<sequence>MMKVYVNEKWCLACHLCEYYCAFANSGAQNMAKALKNLTINPNIRIEERGDISFAVSCRHCDVPLCVKGCISGALTQQDGVISINREKCVGCYTCVLSCPYGAIMPSAEGAMQKCELCLKTKEGVPQCVKHCPNGAIVYEER</sequence>
<keyword evidence="7" id="KW-0411">Iron-sulfur</keyword>
<dbReference type="AlphaFoldDB" id="A0A9D1I8R4"/>
<dbReference type="PANTHER" id="PTHR43177">
    <property type="entry name" value="PROTEIN NRFC"/>
    <property type="match status" value="1"/>
</dbReference>
<feature type="domain" description="4Fe-4S ferredoxin-type" evidence="8">
    <location>
        <begin position="80"/>
        <end position="109"/>
    </location>
</feature>
<evidence type="ECO:0000256" key="3">
    <source>
        <dbReference type="ARBA" id="ARBA00022723"/>
    </source>
</evidence>
<reference evidence="9" key="1">
    <citation type="submission" date="2020-10" db="EMBL/GenBank/DDBJ databases">
        <authorList>
            <person name="Gilroy R."/>
        </authorList>
    </citation>
    <scope>NUCLEOTIDE SEQUENCE</scope>
    <source>
        <strain evidence="9">CHK195-4489</strain>
    </source>
</reference>